<protein>
    <recommendedName>
        <fullName evidence="9">Holliday junction branch migration complex subunit RuvB</fullName>
        <ecNumber evidence="9">3.6.4.-</ecNumber>
    </recommendedName>
</protein>
<feature type="binding site" evidence="9">
    <location>
        <position position="38"/>
    </location>
    <ligand>
        <name>ATP</name>
        <dbReference type="ChEBI" id="CHEBI:30616"/>
    </ligand>
</feature>
<dbReference type="KEGG" id="ima:PO878_09625"/>
<sequence length="362" mass="38346">MRDEVDLGPPPDDGPGHGDGILDASPLGGEEAAEAGLRPRTLADFVGQSELKEHLAIILEAARRRGQAADHLLFAGPPGLGKTTLAGIVAAEIDVALHVTSGPALERAGDLAAILSQLAEGDVLFIDEIHRLSRAVEEVLYPAMEDFVVDIVLGKGPAARTIRIDVPRFTLVGATTRTGLITGPLRDRFGLVARLDFYEPEDLEAIVVRAAEILEVDIDTGGAREIARRARGTPRIANRLLRRVRDYADVRGSGTVDLAAAQAGLEVFAVDERGLDKTDRAVLDALCRRFGGGPVGLSTLAISVAEPTETVEDVHEPFLIREGLLMRTPRGRVATPAAWAHLGLTAPRSAPGDAEPPPGLFG</sequence>
<evidence type="ECO:0000313" key="12">
    <source>
        <dbReference type="EMBL" id="WCO68983.1"/>
    </source>
</evidence>
<keyword evidence="13" id="KW-1185">Reference proteome</keyword>
<comment type="domain">
    <text evidence="9">Has 3 domains, the large (RuvB-L) and small ATPase (RuvB-S) domains and the C-terminal head (RuvB-H) domain. The head domain binds DNA, while the ATPase domains jointly bind ATP, ADP or are empty depending on the state of the subunit in the translocation cycle. During a single DNA translocation step the structure of each domain remains the same, but their relative positions change.</text>
</comment>
<comment type="caution">
    <text evidence="9">Lacks conserved residue(s) required for the propagation of feature annotation.</text>
</comment>
<feature type="binding site" evidence="9">
    <location>
        <position position="327"/>
    </location>
    <ligand>
        <name>DNA</name>
        <dbReference type="ChEBI" id="CHEBI:16991"/>
    </ligand>
</feature>
<organism evidence="12 13">
    <name type="scientific">Iamia majanohamensis</name>
    <dbReference type="NCBI Taxonomy" id="467976"/>
    <lineage>
        <taxon>Bacteria</taxon>
        <taxon>Bacillati</taxon>
        <taxon>Actinomycetota</taxon>
        <taxon>Acidimicrobiia</taxon>
        <taxon>Acidimicrobiales</taxon>
        <taxon>Iamiaceae</taxon>
        <taxon>Iamia</taxon>
    </lineage>
</organism>
<keyword evidence="3 9" id="KW-0227">DNA damage</keyword>
<dbReference type="GO" id="GO:0016787">
    <property type="term" value="F:hydrolase activity"/>
    <property type="evidence" value="ECO:0007669"/>
    <property type="project" value="UniProtKB-KW"/>
</dbReference>
<evidence type="ECO:0000259" key="11">
    <source>
        <dbReference type="SMART" id="SM00382"/>
    </source>
</evidence>
<evidence type="ECO:0000256" key="6">
    <source>
        <dbReference type="ARBA" id="ARBA00023125"/>
    </source>
</evidence>
<dbReference type="InterPro" id="IPR008823">
    <property type="entry name" value="RuvB_wg_C"/>
</dbReference>
<comment type="function">
    <text evidence="9">The RuvA-RuvB-RuvC complex processes Holliday junction (HJ) DNA during genetic recombination and DNA repair, while the RuvA-RuvB complex plays an important role in the rescue of blocked DNA replication forks via replication fork reversal (RFR). RuvA specifically binds to HJ cruciform DNA, conferring on it an open structure. The RuvB hexamer acts as an ATP-dependent pump, pulling dsDNA into and through the RuvAB complex. RuvB forms 2 homohexamers on either side of HJ DNA bound by 1 or 2 RuvA tetramers; 4 subunits per hexamer contact DNA at a time. Coordinated motions by a converter formed by DNA-disengaged RuvB subunits stimulates ATP hydrolysis and nucleotide exchange. Immobilization of the converter enables RuvB to convert the ATP-contained energy into a lever motion, pulling 2 nucleotides of DNA out of the RuvA tetramer per ATP hydrolyzed, thus driving DNA branch migration. The RuvB motors rotate together with the DNA substrate, which together with the progressing nucleotide cycle form the mechanistic basis for DNA recombination by continuous HJ branch migration. Branch migration allows RuvC to scan DNA until it finds its consensus sequence, where it cleaves and resolves cruciform DNA.</text>
</comment>
<keyword evidence="1 9" id="KW-0963">Cytoplasm</keyword>
<keyword evidence="4 9" id="KW-0378">Hydrolase</keyword>
<dbReference type="Pfam" id="PF17864">
    <property type="entry name" value="AAA_lid_4"/>
    <property type="match status" value="1"/>
</dbReference>
<comment type="subcellular location">
    <subcellularLocation>
        <location evidence="9">Cytoplasm</location>
    </subcellularLocation>
</comment>
<feature type="binding site" evidence="9">
    <location>
        <position position="235"/>
    </location>
    <ligand>
        <name>ATP</name>
        <dbReference type="ChEBI" id="CHEBI:30616"/>
    </ligand>
</feature>
<dbReference type="GO" id="GO:0006281">
    <property type="term" value="P:DNA repair"/>
    <property type="evidence" value="ECO:0007669"/>
    <property type="project" value="UniProtKB-UniRule"/>
</dbReference>
<dbReference type="InterPro" id="IPR041445">
    <property type="entry name" value="AAA_lid_4"/>
</dbReference>
<keyword evidence="6 9" id="KW-0238">DNA-binding</keyword>
<feature type="binding site" evidence="9">
    <location>
        <position position="82"/>
    </location>
    <ligand>
        <name>ATP</name>
        <dbReference type="ChEBI" id="CHEBI:30616"/>
    </ligand>
</feature>
<dbReference type="EMBL" id="CP116942">
    <property type="protein sequence ID" value="WCO68983.1"/>
    <property type="molecule type" value="Genomic_DNA"/>
</dbReference>
<dbReference type="CDD" id="cd00009">
    <property type="entry name" value="AAA"/>
    <property type="match status" value="1"/>
</dbReference>
<keyword evidence="12" id="KW-0347">Helicase</keyword>
<comment type="subunit">
    <text evidence="9">Homohexamer. Forms an RuvA(8)-RuvB(12)-Holliday junction (HJ) complex. HJ DNA is sandwiched between 2 RuvA tetramers; dsDNA enters through RuvA and exits via RuvB. An RuvB hexamer assembles on each DNA strand where it exits the tetramer. Each RuvB hexamer is contacted by two RuvA subunits (via domain III) on 2 adjacent RuvB subunits; this complex drives branch migration. In the full resolvosome a probable DNA-RuvA(4)-RuvB(12)-RuvC(2) complex forms which resolves the HJ.</text>
</comment>
<evidence type="ECO:0000256" key="10">
    <source>
        <dbReference type="SAM" id="MobiDB-lite"/>
    </source>
</evidence>
<dbReference type="Pfam" id="PF05496">
    <property type="entry name" value="RuvB_N"/>
    <property type="match status" value="1"/>
</dbReference>
<evidence type="ECO:0000313" key="13">
    <source>
        <dbReference type="Proteomes" id="UP001216390"/>
    </source>
</evidence>
<evidence type="ECO:0000256" key="8">
    <source>
        <dbReference type="ARBA" id="ARBA00023204"/>
    </source>
</evidence>
<dbReference type="InterPro" id="IPR003593">
    <property type="entry name" value="AAA+_ATPase"/>
</dbReference>
<dbReference type="GO" id="GO:0005524">
    <property type="term" value="F:ATP binding"/>
    <property type="evidence" value="ECO:0007669"/>
    <property type="project" value="UniProtKB-UniRule"/>
</dbReference>
<dbReference type="GO" id="GO:0048476">
    <property type="term" value="C:Holliday junction resolvase complex"/>
    <property type="evidence" value="ECO:0007669"/>
    <property type="project" value="UniProtKB-UniRule"/>
</dbReference>
<dbReference type="GO" id="GO:0000400">
    <property type="term" value="F:four-way junction DNA binding"/>
    <property type="evidence" value="ECO:0007669"/>
    <property type="project" value="UniProtKB-UniRule"/>
</dbReference>
<dbReference type="HAMAP" id="MF_00016">
    <property type="entry name" value="DNA_HJ_migration_RuvB"/>
    <property type="match status" value="1"/>
</dbReference>
<comment type="similarity">
    <text evidence="9">Belongs to the RuvB family.</text>
</comment>
<evidence type="ECO:0000256" key="1">
    <source>
        <dbReference type="ARBA" id="ARBA00022490"/>
    </source>
</evidence>
<evidence type="ECO:0000256" key="4">
    <source>
        <dbReference type="ARBA" id="ARBA00022801"/>
    </source>
</evidence>
<evidence type="ECO:0000256" key="9">
    <source>
        <dbReference type="HAMAP-Rule" id="MF_00016"/>
    </source>
</evidence>
<feature type="binding site" evidence="9">
    <location>
        <position position="83"/>
    </location>
    <ligand>
        <name>Mg(2+)</name>
        <dbReference type="ChEBI" id="CHEBI:18420"/>
    </ligand>
</feature>
<feature type="binding site" evidence="9">
    <location>
        <position position="84"/>
    </location>
    <ligand>
        <name>ATP</name>
        <dbReference type="ChEBI" id="CHEBI:30616"/>
    </ligand>
</feature>
<evidence type="ECO:0000256" key="5">
    <source>
        <dbReference type="ARBA" id="ARBA00022840"/>
    </source>
</evidence>
<dbReference type="NCBIfam" id="TIGR00635">
    <property type="entry name" value="ruvB"/>
    <property type="match status" value="1"/>
</dbReference>
<keyword evidence="7 9" id="KW-0233">DNA recombination</keyword>
<dbReference type="InterPro" id="IPR036390">
    <property type="entry name" value="WH_DNA-bd_sf"/>
</dbReference>
<feature type="region of interest" description="Large ATPase domain (RuvB-L)" evidence="9">
    <location>
        <begin position="18"/>
        <end position="198"/>
    </location>
</feature>
<dbReference type="Gene3D" id="1.10.10.10">
    <property type="entry name" value="Winged helix-like DNA-binding domain superfamily/Winged helix DNA-binding domain"/>
    <property type="match status" value="1"/>
</dbReference>
<keyword evidence="2 9" id="KW-0547">Nucleotide-binding</keyword>
<dbReference type="GO" id="GO:0009378">
    <property type="term" value="F:four-way junction helicase activity"/>
    <property type="evidence" value="ECO:0007669"/>
    <property type="project" value="InterPro"/>
</dbReference>
<gene>
    <name evidence="9 12" type="primary">ruvB</name>
    <name evidence="12" type="ORF">PO878_09625</name>
</gene>
<dbReference type="InterPro" id="IPR027417">
    <property type="entry name" value="P-loop_NTPase"/>
</dbReference>
<feature type="binding site" evidence="9">
    <location>
        <position position="188"/>
    </location>
    <ligand>
        <name>ATP</name>
        <dbReference type="ChEBI" id="CHEBI:30616"/>
    </ligand>
</feature>
<feature type="region of interest" description="Small ATPAse domain (RuvB-S)" evidence="9">
    <location>
        <begin position="199"/>
        <end position="269"/>
    </location>
</feature>
<comment type="catalytic activity">
    <reaction evidence="9">
        <text>ATP + H2O = ADP + phosphate + H(+)</text>
        <dbReference type="Rhea" id="RHEA:13065"/>
        <dbReference type="ChEBI" id="CHEBI:15377"/>
        <dbReference type="ChEBI" id="CHEBI:15378"/>
        <dbReference type="ChEBI" id="CHEBI:30616"/>
        <dbReference type="ChEBI" id="CHEBI:43474"/>
        <dbReference type="ChEBI" id="CHEBI:456216"/>
    </reaction>
</comment>
<dbReference type="EC" id="3.6.4.-" evidence="9"/>
<proteinExistence type="inferred from homology"/>
<evidence type="ECO:0000256" key="3">
    <source>
        <dbReference type="ARBA" id="ARBA00022763"/>
    </source>
</evidence>
<keyword evidence="8 9" id="KW-0234">DNA repair</keyword>
<feature type="binding site" evidence="9">
    <location>
        <begin position="145"/>
        <end position="147"/>
    </location>
    <ligand>
        <name>ATP</name>
        <dbReference type="ChEBI" id="CHEBI:30616"/>
    </ligand>
</feature>
<dbReference type="PANTHER" id="PTHR42848">
    <property type="match status" value="1"/>
</dbReference>
<feature type="binding site" evidence="9">
    <location>
        <position position="79"/>
    </location>
    <ligand>
        <name>ATP</name>
        <dbReference type="ChEBI" id="CHEBI:30616"/>
    </ligand>
</feature>
<dbReference type="SUPFAM" id="SSF52540">
    <property type="entry name" value="P-loop containing nucleoside triphosphate hydrolases"/>
    <property type="match status" value="1"/>
</dbReference>
<dbReference type="SUPFAM" id="SSF46785">
    <property type="entry name" value="Winged helix' DNA-binding domain"/>
    <property type="match status" value="1"/>
</dbReference>
<keyword evidence="5 9" id="KW-0067">ATP-binding</keyword>
<dbReference type="InterPro" id="IPR004605">
    <property type="entry name" value="DNA_helicase_Holl-junc_RuvB"/>
</dbReference>
<dbReference type="GO" id="GO:0005737">
    <property type="term" value="C:cytoplasm"/>
    <property type="evidence" value="ECO:0007669"/>
    <property type="project" value="UniProtKB-SubCell"/>
</dbReference>
<feature type="region of interest" description="Head domain (RuvB-H)" evidence="9">
    <location>
        <begin position="272"/>
        <end position="362"/>
    </location>
</feature>
<dbReference type="Gene3D" id="3.40.50.300">
    <property type="entry name" value="P-loop containing nucleotide triphosphate hydrolases"/>
    <property type="match status" value="1"/>
</dbReference>
<feature type="binding site" evidence="9">
    <location>
        <position position="332"/>
    </location>
    <ligand>
        <name>DNA</name>
        <dbReference type="ChEBI" id="CHEBI:16991"/>
    </ligand>
</feature>
<dbReference type="InterPro" id="IPR008824">
    <property type="entry name" value="RuvB-like_N"/>
</dbReference>
<name>A0AAE9YD42_9ACTN</name>
<feature type="binding site" evidence="9">
    <location>
        <position position="37"/>
    </location>
    <ligand>
        <name>ATP</name>
        <dbReference type="ChEBI" id="CHEBI:30616"/>
    </ligand>
</feature>
<dbReference type="SMART" id="SM00382">
    <property type="entry name" value="AAA"/>
    <property type="match status" value="1"/>
</dbReference>
<feature type="domain" description="AAA+ ATPase" evidence="11">
    <location>
        <begin position="68"/>
        <end position="199"/>
    </location>
</feature>
<reference evidence="12" key="1">
    <citation type="submission" date="2023-01" db="EMBL/GenBank/DDBJ databases">
        <title>The diversity of Class Acidimicrobiia in South China Sea sediment environments and the proposal of Iamia marina sp. nov., a novel species of the genus Iamia.</title>
        <authorList>
            <person name="He Y."/>
            <person name="Tian X."/>
        </authorList>
    </citation>
    <scope>NUCLEOTIDE SEQUENCE</scope>
    <source>
        <strain evidence="12">DSM 19957</strain>
    </source>
</reference>
<dbReference type="Pfam" id="PF05491">
    <property type="entry name" value="WHD_RuvB"/>
    <property type="match status" value="1"/>
</dbReference>
<dbReference type="PANTHER" id="PTHR42848:SF1">
    <property type="entry name" value="HOLLIDAY JUNCTION BRANCH MIGRATION COMPLEX SUBUNIT RUVB"/>
    <property type="match status" value="1"/>
</dbReference>
<dbReference type="GO" id="GO:0006310">
    <property type="term" value="P:DNA recombination"/>
    <property type="evidence" value="ECO:0007669"/>
    <property type="project" value="UniProtKB-UniRule"/>
</dbReference>
<accession>A0AAE9YD42</accession>
<feature type="binding site" evidence="9">
    <location>
        <position position="198"/>
    </location>
    <ligand>
        <name>ATP</name>
        <dbReference type="ChEBI" id="CHEBI:30616"/>
    </ligand>
</feature>
<feature type="region of interest" description="Disordered" evidence="10">
    <location>
        <begin position="1"/>
        <end position="27"/>
    </location>
</feature>
<dbReference type="RefSeq" id="WP_272738497.1">
    <property type="nucleotide sequence ID" value="NZ_CP116942.1"/>
</dbReference>
<evidence type="ECO:0000256" key="2">
    <source>
        <dbReference type="ARBA" id="ARBA00022741"/>
    </source>
</evidence>
<dbReference type="Proteomes" id="UP001216390">
    <property type="component" value="Chromosome"/>
</dbReference>
<feature type="binding site" evidence="9">
    <location>
        <position position="83"/>
    </location>
    <ligand>
        <name>ATP</name>
        <dbReference type="ChEBI" id="CHEBI:30616"/>
    </ligand>
</feature>
<dbReference type="AlphaFoldDB" id="A0AAE9YD42"/>
<dbReference type="NCBIfam" id="NF000868">
    <property type="entry name" value="PRK00080.1"/>
    <property type="match status" value="1"/>
</dbReference>
<dbReference type="InterPro" id="IPR036388">
    <property type="entry name" value="WH-like_DNA-bd_sf"/>
</dbReference>
<evidence type="ECO:0000256" key="7">
    <source>
        <dbReference type="ARBA" id="ARBA00023172"/>
    </source>
</evidence>
<dbReference type="Gene3D" id="1.10.8.60">
    <property type="match status" value="1"/>
</dbReference>